<accession>A0ABY8TKU9</accession>
<keyword evidence="5" id="KW-1185">Reference proteome</keyword>
<dbReference type="InterPro" id="IPR011706">
    <property type="entry name" value="Cu-oxidase_C"/>
</dbReference>
<name>A0ABY8TKU9_TETOB</name>
<dbReference type="PANTHER" id="PTHR11709">
    <property type="entry name" value="MULTI-COPPER OXIDASE"/>
    <property type="match status" value="1"/>
</dbReference>
<feature type="signal peptide" evidence="2">
    <location>
        <begin position="1"/>
        <end position="23"/>
    </location>
</feature>
<feature type="domain" description="Plastocyanin-like" evidence="3">
    <location>
        <begin position="545"/>
        <end position="661"/>
    </location>
</feature>
<dbReference type="EMBL" id="CP126208">
    <property type="protein sequence ID" value="WIA09749.1"/>
    <property type="molecule type" value="Genomic_DNA"/>
</dbReference>
<feature type="chain" id="PRO_5047391718" description="Plastocyanin-like domain-containing protein" evidence="2">
    <location>
        <begin position="24"/>
        <end position="693"/>
    </location>
</feature>
<dbReference type="SUPFAM" id="SSF49503">
    <property type="entry name" value="Cupredoxins"/>
    <property type="match status" value="3"/>
</dbReference>
<reference evidence="4 5" key="1">
    <citation type="submission" date="2023-05" db="EMBL/GenBank/DDBJ databases">
        <title>A 100% complete, gapless, phased diploid assembly of the Scenedesmus obliquus UTEX 3031 genome.</title>
        <authorList>
            <person name="Biondi T.C."/>
            <person name="Hanschen E.R."/>
            <person name="Kwon T."/>
            <person name="Eng W."/>
            <person name="Kruse C.P.S."/>
            <person name="Koehler S.I."/>
            <person name="Kunde Y."/>
            <person name="Gleasner C.D."/>
            <person name="You Mak K.T."/>
            <person name="Polle J."/>
            <person name="Hovde B.T."/>
            <person name="Starkenburg S.R."/>
        </authorList>
    </citation>
    <scope>NUCLEOTIDE SEQUENCE [LARGE SCALE GENOMIC DNA]</scope>
    <source>
        <strain evidence="4 5">DOE0152z</strain>
    </source>
</reference>
<dbReference type="Gene3D" id="2.60.40.420">
    <property type="entry name" value="Cupredoxins - blue copper proteins"/>
    <property type="match status" value="3"/>
</dbReference>
<keyword evidence="2" id="KW-0732">Signal</keyword>
<evidence type="ECO:0000313" key="5">
    <source>
        <dbReference type="Proteomes" id="UP001244341"/>
    </source>
</evidence>
<comment type="similarity">
    <text evidence="1">Belongs to the multicopper oxidase family.</text>
</comment>
<dbReference type="InterPro" id="IPR008972">
    <property type="entry name" value="Cupredoxin"/>
</dbReference>
<dbReference type="PANTHER" id="PTHR11709:SF2">
    <property type="entry name" value="MULTICOPPER OXIDASE LPR1"/>
    <property type="match status" value="1"/>
</dbReference>
<evidence type="ECO:0000313" key="4">
    <source>
        <dbReference type="EMBL" id="WIA09749.1"/>
    </source>
</evidence>
<evidence type="ECO:0000256" key="2">
    <source>
        <dbReference type="SAM" id="SignalP"/>
    </source>
</evidence>
<dbReference type="Pfam" id="PF07731">
    <property type="entry name" value="Cu-oxidase_2"/>
    <property type="match status" value="1"/>
</dbReference>
<evidence type="ECO:0000256" key="1">
    <source>
        <dbReference type="ARBA" id="ARBA00010609"/>
    </source>
</evidence>
<organism evidence="4 5">
    <name type="scientific">Tetradesmus obliquus</name>
    <name type="common">Green alga</name>
    <name type="synonym">Acutodesmus obliquus</name>
    <dbReference type="NCBI Taxonomy" id="3088"/>
    <lineage>
        <taxon>Eukaryota</taxon>
        <taxon>Viridiplantae</taxon>
        <taxon>Chlorophyta</taxon>
        <taxon>core chlorophytes</taxon>
        <taxon>Chlorophyceae</taxon>
        <taxon>CS clade</taxon>
        <taxon>Sphaeropleales</taxon>
        <taxon>Scenedesmaceae</taxon>
        <taxon>Tetradesmus</taxon>
    </lineage>
</organism>
<dbReference type="InterPro" id="IPR045087">
    <property type="entry name" value="Cu-oxidase_fam"/>
</dbReference>
<dbReference type="Proteomes" id="UP001244341">
    <property type="component" value="Chromosome 1b"/>
</dbReference>
<protein>
    <recommendedName>
        <fullName evidence="3">Plastocyanin-like domain-containing protein</fullName>
    </recommendedName>
</protein>
<evidence type="ECO:0000259" key="3">
    <source>
        <dbReference type="Pfam" id="PF07731"/>
    </source>
</evidence>
<proteinExistence type="inferred from homology"/>
<sequence length="693" mass="75825">MNLHVSLLLLVTIAAQCSVYGAAERRYTYNIPSGQPLEKTPGYLGSLIPMKQVPEITITQAPVTWKLSDPGGLQLEFTAPSYLTGTSKLPYAFGPTLRLRAGGIMKIKLVNEMIMEGNITEEAPHAFMGPLDTNLHTHGLWDANGVYDQNQTSYAGQDNIFINVPARKKPSDAPASLDFSSNILKEHLPGIHWYHPHKHGSTTIQTSTSHGSIIIEDDPFWLPARRGLCGPMQALISTAPEVLLDISLLFFKLASNPAKVWDSPTYQLVSNYSSPQNPLCCESKNGWVFGGSMTKGNGTDILLVSGAYKPVITMADGVWYRWRMLYSGAKGWSTFRFLDTAMANSKQCEWLLIAKDGVYLMNIPRKVEAVLMSSGNRLEAMVRCSLPSRSSSNEFILSATATNDPFNPGNNQTFATDFFRVAQDEVARIKVVRRPGSKGQHINKAAKYAAEQATKDTQAAPAAAAAGADAEVDVAAVDPAHFYSKPPKWDSRFYRNPVPDSCTPLRPSYAVDMRDAALTAAGYPPSRVNNTDVNFAGYNNADGLGTTCTVNGQLFSFPDPSPLVLPMGEIVQWTTNNGRSHPFHVHTQPFQLTGFNLSNQLIGTELTNFFKVGDFTDTMLIPQISIGAGSVQMRFQPGPFSGYAVMHCHYLNHEDLGCMKVIQWKCPGYDAVQPASGICTNFKYPVPGAVPSY</sequence>
<gene>
    <name evidence="4" type="ORF">OEZ85_009128</name>
</gene>